<dbReference type="SFLD" id="SFLDG01072">
    <property type="entry name" value="dehydrogenase_like"/>
    <property type="match status" value="1"/>
</dbReference>
<dbReference type="SUPFAM" id="SSF102114">
    <property type="entry name" value="Radical SAM enzymes"/>
    <property type="match status" value="1"/>
</dbReference>
<dbReference type="GO" id="GO:0016491">
    <property type="term" value="F:oxidoreductase activity"/>
    <property type="evidence" value="ECO:0007669"/>
    <property type="project" value="InterPro"/>
</dbReference>
<evidence type="ECO:0000256" key="6">
    <source>
        <dbReference type="ARBA" id="ARBA00023601"/>
    </source>
</evidence>
<dbReference type="AlphaFoldDB" id="A0A3N0ITT1"/>
<dbReference type="PANTHER" id="PTHR43273">
    <property type="entry name" value="ANAEROBIC SULFATASE-MATURATING ENZYME HOMOLOG ASLB-RELATED"/>
    <property type="match status" value="1"/>
</dbReference>
<evidence type="ECO:0000313" key="8">
    <source>
        <dbReference type="EMBL" id="RDB68601.1"/>
    </source>
</evidence>
<dbReference type="Pfam" id="PF13186">
    <property type="entry name" value="SPASM"/>
    <property type="match status" value="1"/>
</dbReference>
<evidence type="ECO:0000256" key="4">
    <source>
        <dbReference type="ARBA" id="ARBA00023004"/>
    </source>
</evidence>
<keyword evidence="10" id="KW-1185">Reference proteome</keyword>
<dbReference type="NCBIfam" id="TIGR04085">
    <property type="entry name" value="rSAM_more_4Fe4S"/>
    <property type="match status" value="1"/>
</dbReference>
<reference evidence="11" key="2">
    <citation type="submission" date="2018-05" db="EMBL/GenBank/DDBJ databases">
        <title>Genome Sequencing of selected type strains of the family Eggerthellaceae.</title>
        <authorList>
            <person name="Danylec N."/>
            <person name="Stoll D.A."/>
            <person name="Doetsch A."/>
            <person name="Huch M."/>
        </authorList>
    </citation>
    <scope>NUCLEOTIDE SEQUENCE [LARGE SCALE GENOMIC DNA]</scope>
    <source>
        <strain evidence="11">DSM 16107</strain>
    </source>
</reference>
<dbReference type="PROSITE" id="PS51918">
    <property type="entry name" value="RADICAL_SAM"/>
    <property type="match status" value="1"/>
</dbReference>
<dbReference type="Gene3D" id="3.20.20.70">
    <property type="entry name" value="Aldolase class I"/>
    <property type="match status" value="1"/>
</dbReference>
<comment type="similarity">
    <text evidence="6">Belongs to the radical SAM superfamily. Anaerobic sulfatase-maturating enzyme family.</text>
</comment>
<keyword evidence="4" id="KW-0408">Iron</keyword>
<proteinExistence type="inferred from homology"/>
<evidence type="ECO:0000313" key="11">
    <source>
        <dbReference type="Proteomes" id="UP000270112"/>
    </source>
</evidence>
<dbReference type="InterPro" id="IPR058240">
    <property type="entry name" value="rSAM_sf"/>
</dbReference>
<keyword evidence="2" id="KW-0949">S-adenosyl-L-methionine</keyword>
<dbReference type="InterPro" id="IPR023885">
    <property type="entry name" value="4Fe4S-binding_SPASM_dom"/>
</dbReference>
<dbReference type="InterPro" id="IPR007197">
    <property type="entry name" value="rSAM"/>
</dbReference>
<accession>A0A3N0ITT1</accession>
<feature type="domain" description="Radical SAM core" evidence="7">
    <location>
        <begin position="1"/>
        <end position="227"/>
    </location>
</feature>
<name>A0A3N0ITT1_9ACTN</name>
<keyword evidence="3" id="KW-0479">Metal-binding</keyword>
<reference evidence="8 10" key="1">
    <citation type="journal article" date="2018" name="Elife">
        <title>Discovery and characterization of a prevalent human gut bacterial enzyme sufficient for the inactivation of a family of plant toxins.</title>
        <authorList>
            <person name="Koppel N."/>
            <person name="Bisanz J.E."/>
            <person name="Pandelia M.E."/>
            <person name="Turnbaugh P.J."/>
            <person name="Balskus E.P."/>
        </authorList>
    </citation>
    <scope>NUCLEOTIDE SEQUENCE [LARGE SCALE GENOMIC DNA]</scope>
    <source>
        <strain evidence="8 10">DSM 16107</strain>
    </source>
</reference>
<dbReference type="GO" id="GO:0051536">
    <property type="term" value="F:iron-sulfur cluster binding"/>
    <property type="evidence" value="ECO:0007669"/>
    <property type="project" value="UniProtKB-KW"/>
</dbReference>
<comment type="cofactor">
    <cofactor evidence="1">
        <name>[4Fe-4S] cluster</name>
        <dbReference type="ChEBI" id="CHEBI:49883"/>
    </cofactor>
</comment>
<protein>
    <submittedName>
        <fullName evidence="9">Anaerobic sulfatase maturase</fullName>
    </submittedName>
</protein>
<sequence length="373" mass="42000">MPSITVMLKPASGLCTMRCTYCFYADEVAARRVPCCGVMSEDVLRGVLARVLDYATDRCTIAFQGGEPTLAGLPFYRRLIELERELNEHGAAISHALQTNGCDLDDEWAAFFAEHDFLVGVSLDGDRDIHDANRVDVEGRGTFDRVMASIGLLKKHGVRFNILSVVTEQSARRTQSTGRFFERRGLDFQQYIPCLDPLDEEPGGHAWSLTSDGFEQHLKTSFDQWYRAAQRGELRYHRFFVNLLNLMDGQRPEACDLCGACSRQLVVEADGSVYPCDFYMRDEYRLGNLATDTLDEIERARDELGFVQASAALKASCAGCAWERLCRGGCRRYWEPLGGEAQAPRNRFCDAYKSFFAYAYPKLSCLLGQLRGK</sequence>
<dbReference type="SFLD" id="SFLDG01384">
    <property type="entry name" value="thioether_bond_formation_requi"/>
    <property type="match status" value="1"/>
</dbReference>
<dbReference type="Proteomes" id="UP000270112">
    <property type="component" value="Unassembled WGS sequence"/>
</dbReference>
<dbReference type="CDD" id="cd01335">
    <property type="entry name" value="Radical_SAM"/>
    <property type="match status" value="1"/>
</dbReference>
<dbReference type="Proteomes" id="UP000253817">
    <property type="component" value="Unassembled WGS sequence"/>
</dbReference>
<dbReference type="PANTHER" id="PTHR43273:SF3">
    <property type="entry name" value="ANAEROBIC SULFATASE-MATURATING ENZYME HOMOLOG ASLB-RELATED"/>
    <property type="match status" value="1"/>
</dbReference>
<dbReference type="GO" id="GO:0046872">
    <property type="term" value="F:metal ion binding"/>
    <property type="evidence" value="ECO:0007669"/>
    <property type="project" value="UniProtKB-KW"/>
</dbReference>
<evidence type="ECO:0000259" key="7">
    <source>
        <dbReference type="PROSITE" id="PS51918"/>
    </source>
</evidence>
<dbReference type="InterPro" id="IPR023867">
    <property type="entry name" value="Sulphatase_maturase_rSAM"/>
</dbReference>
<gene>
    <name evidence="8" type="ORF">C1876_09110</name>
    <name evidence="9" type="ORF">DMP09_14450</name>
</gene>
<evidence type="ECO:0000256" key="5">
    <source>
        <dbReference type="ARBA" id="ARBA00023014"/>
    </source>
</evidence>
<evidence type="ECO:0000313" key="9">
    <source>
        <dbReference type="EMBL" id="RNM40404.1"/>
    </source>
</evidence>
<dbReference type="InterPro" id="IPR013785">
    <property type="entry name" value="Aldolase_TIM"/>
</dbReference>
<dbReference type="EMBL" id="PPTT01000014">
    <property type="protein sequence ID" value="RDB68601.1"/>
    <property type="molecule type" value="Genomic_DNA"/>
</dbReference>
<evidence type="ECO:0000256" key="1">
    <source>
        <dbReference type="ARBA" id="ARBA00001966"/>
    </source>
</evidence>
<dbReference type="RefSeq" id="WP_114546411.1">
    <property type="nucleotide sequence ID" value="NZ_PPTT01000014.1"/>
</dbReference>
<dbReference type="SFLD" id="SFLDF00289">
    <property type="entry name" value="anaerobic_Cys-type_sulfatase-m"/>
    <property type="match status" value="1"/>
</dbReference>
<dbReference type="EMBL" id="QICC01000084">
    <property type="protein sequence ID" value="RNM40404.1"/>
    <property type="molecule type" value="Genomic_DNA"/>
</dbReference>
<evidence type="ECO:0000313" key="10">
    <source>
        <dbReference type="Proteomes" id="UP000253817"/>
    </source>
</evidence>
<dbReference type="SFLD" id="SFLDG01067">
    <property type="entry name" value="SPASM/twitch_domain_containing"/>
    <property type="match status" value="1"/>
</dbReference>
<keyword evidence="5" id="KW-0411">Iron-sulfur</keyword>
<dbReference type="SFLD" id="SFLDS00029">
    <property type="entry name" value="Radical_SAM"/>
    <property type="match status" value="1"/>
</dbReference>
<dbReference type="SFLD" id="SFLDG01386">
    <property type="entry name" value="main_SPASM_domain-containing"/>
    <property type="match status" value="1"/>
</dbReference>
<evidence type="ECO:0000256" key="3">
    <source>
        <dbReference type="ARBA" id="ARBA00022723"/>
    </source>
</evidence>
<dbReference type="InterPro" id="IPR034485">
    <property type="entry name" value="Anaerobic_Cys-type_sulfatase-m"/>
</dbReference>
<reference evidence="9" key="3">
    <citation type="journal article" date="2019" name="Microbiol. Resour. Announc.">
        <title>Draft Genome Sequences of Type Strains of Gordonibacter faecihominis, Paraeggerthella hongkongensis, Parvibacter caecicola,Slackia equolifaciens, Slackia faecicanis, and Slackia isoflavoniconvertens.</title>
        <authorList>
            <person name="Danylec N."/>
            <person name="Stoll D.A."/>
            <person name="Dotsch A."/>
            <person name="Huch M."/>
        </authorList>
    </citation>
    <scope>NUCLEOTIDE SEQUENCE</scope>
    <source>
        <strain evidence="9">DSM 16107</strain>
    </source>
</reference>
<comment type="caution">
    <text evidence="9">The sequence shown here is derived from an EMBL/GenBank/DDBJ whole genome shotgun (WGS) entry which is preliminary data.</text>
</comment>
<dbReference type="Pfam" id="PF04055">
    <property type="entry name" value="Radical_SAM"/>
    <property type="match status" value="1"/>
</dbReference>
<dbReference type="OrthoDB" id="9782387at2"/>
<organism evidence="9 11">
    <name type="scientific">Eggerthella sinensis</name>
    <dbReference type="NCBI Taxonomy" id="242230"/>
    <lineage>
        <taxon>Bacteria</taxon>
        <taxon>Bacillati</taxon>
        <taxon>Actinomycetota</taxon>
        <taxon>Coriobacteriia</taxon>
        <taxon>Eggerthellales</taxon>
        <taxon>Eggerthellaceae</taxon>
        <taxon>Eggerthella</taxon>
    </lineage>
</organism>
<evidence type="ECO:0000256" key="2">
    <source>
        <dbReference type="ARBA" id="ARBA00022691"/>
    </source>
</evidence>